<dbReference type="Gene3D" id="1.10.8.60">
    <property type="match status" value="1"/>
</dbReference>
<dbReference type="SUPFAM" id="SSF52540">
    <property type="entry name" value="P-loop containing nucleoside triphosphate hydrolases"/>
    <property type="match status" value="1"/>
</dbReference>
<proteinExistence type="predicted"/>
<gene>
    <name evidence="2" type="ORF">M407DRAFT_16729</name>
</gene>
<dbReference type="GO" id="GO:0005778">
    <property type="term" value="C:peroxisomal membrane"/>
    <property type="evidence" value="ECO:0007669"/>
    <property type="project" value="TreeGrafter"/>
</dbReference>
<dbReference type="InterPro" id="IPR003593">
    <property type="entry name" value="AAA+_ATPase"/>
</dbReference>
<dbReference type="PANTHER" id="PTHR23077:SF12">
    <property type="entry name" value="PEROXISOMAL ATPASE PEX1"/>
    <property type="match status" value="1"/>
</dbReference>
<reference evidence="3" key="2">
    <citation type="submission" date="2015-01" db="EMBL/GenBank/DDBJ databases">
        <title>Evolutionary Origins and Diversification of the Mycorrhizal Mutualists.</title>
        <authorList>
            <consortium name="DOE Joint Genome Institute"/>
            <consortium name="Mycorrhizal Genomics Consortium"/>
            <person name="Kohler A."/>
            <person name="Kuo A."/>
            <person name="Nagy L.G."/>
            <person name="Floudas D."/>
            <person name="Copeland A."/>
            <person name="Barry K.W."/>
            <person name="Cichocki N."/>
            <person name="Veneault-Fourrey C."/>
            <person name="LaButti K."/>
            <person name="Lindquist E.A."/>
            <person name="Lipzen A."/>
            <person name="Lundell T."/>
            <person name="Morin E."/>
            <person name="Murat C."/>
            <person name="Riley R."/>
            <person name="Ohm R."/>
            <person name="Sun H."/>
            <person name="Tunlid A."/>
            <person name="Henrissat B."/>
            <person name="Grigoriev I.V."/>
            <person name="Hibbett D.S."/>
            <person name="Martin F."/>
        </authorList>
    </citation>
    <scope>NUCLEOTIDE SEQUENCE [LARGE SCALE GENOMIC DNA]</scope>
    <source>
        <strain evidence="3">MUT 4182</strain>
    </source>
</reference>
<dbReference type="Proteomes" id="UP000054248">
    <property type="component" value="Unassembled WGS sequence"/>
</dbReference>
<dbReference type="Pfam" id="PF00004">
    <property type="entry name" value="AAA"/>
    <property type="match status" value="1"/>
</dbReference>
<dbReference type="GO" id="GO:0016558">
    <property type="term" value="P:protein import into peroxisome matrix"/>
    <property type="evidence" value="ECO:0007669"/>
    <property type="project" value="TreeGrafter"/>
</dbReference>
<dbReference type="InterPro" id="IPR027417">
    <property type="entry name" value="P-loop_NTPase"/>
</dbReference>
<protein>
    <recommendedName>
        <fullName evidence="1">AAA+ ATPase domain-containing protein</fullName>
    </recommendedName>
</protein>
<keyword evidence="3" id="KW-1185">Reference proteome</keyword>
<evidence type="ECO:0000313" key="2">
    <source>
        <dbReference type="EMBL" id="KIO34778.1"/>
    </source>
</evidence>
<dbReference type="PANTHER" id="PTHR23077">
    <property type="entry name" value="AAA-FAMILY ATPASE"/>
    <property type="match status" value="1"/>
</dbReference>
<dbReference type="GO" id="GO:0016887">
    <property type="term" value="F:ATP hydrolysis activity"/>
    <property type="evidence" value="ECO:0007669"/>
    <property type="project" value="InterPro"/>
</dbReference>
<dbReference type="OrthoDB" id="2187at2759"/>
<dbReference type="GO" id="GO:0005829">
    <property type="term" value="C:cytosol"/>
    <property type="evidence" value="ECO:0007669"/>
    <property type="project" value="TreeGrafter"/>
</dbReference>
<dbReference type="STRING" id="1051891.A0A0C3LKY5"/>
<accession>A0A0C3LKY5</accession>
<evidence type="ECO:0000313" key="3">
    <source>
        <dbReference type="Proteomes" id="UP000054248"/>
    </source>
</evidence>
<reference evidence="2 3" key="1">
    <citation type="submission" date="2014-04" db="EMBL/GenBank/DDBJ databases">
        <authorList>
            <consortium name="DOE Joint Genome Institute"/>
            <person name="Kuo A."/>
            <person name="Girlanda M."/>
            <person name="Perotto S."/>
            <person name="Kohler A."/>
            <person name="Nagy L.G."/>
            <person name="Floudas D."/>
            <person name="Copeland A."/>
            <person name="Barry K.W."/>
            <person name="Cichocki N."/>
            <person name="Veneault-Fourrey C."/>
            <person name="LaButti K."/>
            <person name="Lindquist E.A."/>
            <person name="Lipzen A."/>
            <person name="Lundell T."/>
            <person name="Morin E."/>
            <person name="Murat C."/>
            <person name="Sun H."/>
            <person name="Tunlid A."/>
            <person name="Henrissat B."/>
            <person name="Grigoriev I.V."/>
            <person name="Hibbett D.S."/>
            <person name="Martin F."/>
            <person name="Nordberg H.P."/>
            <person name="Cantor M.N."/>
            <person name="Hua S.X."/>
        </authorList>
    </citation>
    <scope>NUCLEOTIDE SEQUENCE [LARGE SCALE GENOMIC DNA]</scope>
    <source>
        <strain evidence="2 3">MUT 4182</strain>
    </source>
</reference>
<evidence type="ECO:0000259" key="1">
    <source>
        <dbReference type="SMART" id="SM00382"/>
    </source>
</evidence>
<feature type="domain" description="AAA+ ATPase" evidence="1">
    <location>
        <begin position="94"/>
        <end position="237"/>
    </location>
</feature>
<dbReference type="InterPro" id="IPR003959">
    <property type="entry name" value="ATPase_AAA_core"/>
</dbReference>
<organism evidence="2 3">
    <name type="scientific">Tulasnella calospora MUT 4182</name>
    <dbReference type="NCBI Taxonomy" id="1051891"/>
    <lineage>
        <taxon>Eukaryota</taxon>
        <taxon>Fungi</taxon>
        <taxon>Dikarya</taxon>
        <taxon>Basidiomycota</taxon>
        <taxon>Agaricomycotina</taxon>
        <taxon>Agaricomycetes</taxon>
        <taxon>Cantharellales</taxon>
        <taxon>Tulasnellaceae</taxon>
        <taxon>Tulasnella</taxon>
    </lineage>
</organism>
<sequence>MELQIGISLGKLTFGTFHAPWLIYPSLASVPVPHSQDNNDDSEIMSSSLTTNSALDSQHGLAGVDDILNQGRHYILRAFATQDEGANAPAAKSRMPALLVCGAAGSGRTSVAKEIARQLEADPAVYAHAVYLDLSKNSEDRVATMRSNFKTWLSVATWHRPTILVLDNLDRAIGPEVEHADSTRAKQIAEVFVSVFAPPRAPTGVAILATCQSQSTLHPLLSSSHIFSSRLALKAPNKDARRDILARLIEDRLASSDMSRDPENSINFTSLATQTDGYSATDLRDLVGRAIHQAVVRSSRDKVKRPILILEDFTAAHVNFTPLSLRDVKLQKSEVQWSDIGGWS</sequence>
<dbReference type="SMART" id="SM00382">
    <property type="entry name" value="AAA"/>
    <property type="match status" value="1"/>
</dbReference>
<dbReference type="InterPro" id="IPR050168">
    <property type="entry name" value="AAA_ATPase_domain"/>
</dbReference>
<dbReference type="EMBL" id="KN822942">
    <property type="protein sequence ID" value="KIO34778.1"/>
    <property type="molecule type" value="Genomic_DNA"/>
</dbReference>
<dbReference type="GO" id="GO:0005524">
    <property type="term" value="F:ATP binding"/>
    <property type="evidence" value="ECO:0007669"/>
    <property type="project" value="InterPro"/>
</dbReference>
<dbReference type="AlphaFoldDB" id="A0A0C3LKY5"/>
<dbReference type="Gene3D" id="3.40.50.300">
    <property type="entry name" value="P-loop containing nucleotide triphosphate hydrolases"/>
    <property type="match status" value="1"/>
</dbReference>
<dbReference type="HOGENOM" id="CLU_806962_0_0_1"/>
<name>A0A0C3LKY5_9AGAM</name>